<dbReference type="OrthoDB" id="2224408at2"/>
<reference evidence="2" key="1">
    <citation type="submission" date="2016-12" db="EMBL/GenBank/DDBJ databases">
        <authorList>
            <person name="Gulvik C.A."/>
        </authorList>
    </citation>
    <scope>NUCLEOTIDE SEQUENCE [LARGE SCALE GENOMIC DNA]</scope>
    <source>
        <strain evidence="2">NED12-00049-6B</strain>
    </source>
</reference>
<name>A0A1Q8E694_9STRE</name>
<evidence type="ECO:0000313" key="2">
    <source>
        <dbReference type="Proteomes" id="UP000186890"/>
    </source>
</evidence>
<organism evidence="1 2">
    <name type="scientific">Streptococcus cuniculi</name>
    <dbReference type="NCBI Taxonomy" id="1432788"/>
    <lineage>
        <taxon>Bacteria</taxon>
        <taxon>Bacillati</taxon>
        <taxon>Bacillota</taxon>
        <taxon>Bacilli</taxon>
        <taxon>Lactobacillales</taxon>
        <taxon>Streptococcaceae</taxon>
        <taxon>Streptococcus</taxon>
    </lineage>
</organism>
<protein>
    <submittedName>
        <fullName evidence="1">Uncharacterized protein</fullName>
    </submittedName>
</protein>
<proteinExistence type="predicted"/>
<sequence length="75" mass="8871">MKKDILYSYEMLTSDLLTSIGALEIVYRWLDELPCDKLGYYEFSEFKSQYADVLSLSMLHLEVLAEQHQRIITDF</sequence>
<dbReference type="RefSeq" id="WP_075105321.1">
    <property type="nucleotide sequence ID" value="NZ_MSJM01000007.1"/>
</dbReference>
<dbReference type="Proteomes" id="UP000186890">
    <property type="component" value="Unassembled WGS sequence"/>
</dbReference>
<evidence type="ECO:0000313" key="1">
    <source>
        <dbReference type="EMBL" id="OLF47320.1"/>
    </source>
</evidence>
<gene>
    <name evidence="1" type="ORF">BU202_08310</name>
</gene>
<comment type="caution">
    <text evidence="1">The sequence shown here is derived from an EMBL/GenBank/DDBJ whole genome shotgun (WGS) entry which is preliminary data.</text>
</comment>
<dbReference type="EMBL" id="MSJM01000007">
    <property type="protein sequence ID" value="OLF47320.1"/>
    <property type="molecule type" value="Genomic_DNA"/>
</dbReference>
<keyword evidence="2" id="KW-1185">Reference proteome</keyword>
<dbReference type="AlphaFoldDB" id="A0A1Q8E694"/>
<accession>A0A1Q8E694</accession>